<protein>
    <submittedName>
        <fullName evidence="1">Uncharacterized protein</fullName>
    </submittedName>
</protein>
<proteinExistence type="predicted"/>
<feature type="non-terminal residue" evidence="1">
    <location>
        <position position="25"/>
    </location>
</feature>
<organism evidence="1">
    <name type="scientific">marine sediment metagenome</name>
    <dbReference type="NCBI Taxonomy" id="412755"/>
    <lineage>
        <taxon>unclassified sequences</taxon>
        <taxon>metagenomes</taxon>
        <taxon>ecological metagenomes</taxon>
    </lineage>
</organism>
<dbReference type="EMBL" id="LAZR01061353">
    <property type="protein sequence ID" value="KKK63748.1"/>
    <property type="molecule type" value="Genomic_DNA"/>
</dbReference>
<evidence type="ECO:0000313" key="1">
    <source>
        <dbReference type="EMBL" id="KKK63748.1"/>
    </source>
</evidence>
<sequence length="25" mass="3254">MMRGLQHWFARFKRWLFEGHFRGCR</sequence>
<gene>
    <name evidence="1" type="ORF">LCGC14_2991190</name>
</gene>
<dbReference type="AlphaFoldDB" id="A0A0F8X4G3"/>
<comment type="caution">
    <text evidence="1">The sequence shown here is derived from an EMBL/GenBank/DDBJ whole genome shotgun (WGS) entry which is preliminary data.</text>
</comment>
<accession>A0A0F8X4G3</accession>
<name>A0A0F8X4G3_9ZZZZ</name>
<reference evidence="1" key="1">
    <citation type="journal article" date="2015" name="Nature">
        <title>Complex archaea that bridge the gap between prokaryotes and eukaryotes.</title>
        <authorList>
            <person name="Spang A."/>
            <person name="Saw J.H."/>
            <person name="Jorgensen S.L."/>
            <person name="Zaremba-Niedzwiedzka K."/>
            <person name="Martijn J."/>
            <person name="Lind A.E."/>
            <person name="van Eijk R."/>
            <person name="Schleper C."/>
            <person name="Guy L."/>
            <person name="Ettema T.J."/>
        </authorList>
    </citation>
    <scope>NUCLEOTIDE SEQUENCE</scope>
</reference>